<dbReference type="EMBL" id="WIGN01000052">
    <property type="protein sequence ID" value="KAF6813521.1"/>
    <property type="molecule type" value="Genomic_DNA"/>
</dbReference>
<name>A0A8H6JJ31_9PEZI</name>
<dbReference type="Proteomes" id="UP000652219">
    <property type="component" value="Unassembled WGS sequence"/>
</dbReference>
<evidence type="ECO:0000313" key="2">
    <source>
        <dbReference type="Proteomes" id="UP000652219"/>
    </source>
</evidence>
<evidence type="ECO:0000313" key="1">
    <source>
        <dbReference type="EMBL" id="KAF6813521.1"/>
    </source>
</evidence>
<comment type="caution">
    <text evidence="1">The sequence shown here is derived from an EMBL/GenBank/DDBJ whole genome shotgun (WGS) entry which is preliminary data.</text>
</comment>
<protein>
    <submittedName>
        <fullName evidence="1">Uncharacterized protein</fullName>
    </submittedName>
</protein>
<dbReference type="AlphaFoldDB" id="A0A8H6JJ31"/>
<keyword evidence="2" id="KW-1185">Reference proteome</keyword>
<organism evidence="1 2">
    <name type="scientific">Colletotrichum sojae</name>
    <dbReference type="NCBI Taxonomy" id="2175907"/>
    <lineage>
        <taxon>Eukaryota</taxon>
        <taxon>Fungi</taxon>
        <taxon>Dikarya</taxon>
        <taxon>Ascomycota</taxon>
        <taxon>Pezizomycotina</taxon>
        <taxon>Sordariomycetes</taxon>
        <taxon>Hypocreomycetidae</taxon>
        <taxon>Glomerellales</taxon>
        <taxon>Glomerellaceae</taxon>
        <taxon>Colletotrichum</taxon>
        <taxon>Colletotrichum orchidearum species complex</taxon>
    </lineage>
</organism>
<reference evidence="1 2" key="1">
    <citation type="journal article" date="2020" name="Phytopathology">
        <title>Genome Sequence Resources of Colletotrichum truncatum, C. plurivorum, C. musicola, and C. sojae: Four Species Pathogenic to Soybean (Glycine max).</title>
        <authorList>
            <person name="Rogerio F."/>
            <person name="Boufleur T.R."/>
            <person name="Ciampi-Guillardi M."/>
            <person name="Sukno S.A."/>
            <person name="Thon M.R."/>
            <person name="Massola Junior N.S."/>
            <person name="Baroncelli R."/>
        </authorList>
    </citation>
    <scope>NUCLEOTIDE SEQUENCE [LARGE SCALE GENOMIC DNA]</scope>
    <source>
        <strain evidence="1 2">LFN0009</strain>
    </source>
</reference>
<gene>
    <name evidence="1" type="ORF">CSOJ01_04543</name>
</gene>
<proteinExistence type="predicted"/>
<accession>A0A8H6JJ31</accession>
<sequence length="159" mass="16836">MLPAQLILRAAVPAGPGRRLAACASFHWWLSLLLPHAVHIHGQDSLRRAASLQPSSVRLVSCPLLIRLTAITPDAAQHFQQPRQSPASKSHGFLKSPSCRSSSAAANVASQRLVSCLALVLLVFSGRAALSLSLECPKGARSVMVKADSLTGKPLPKIP</sequence>